<evidence type="ECO:0000313" key="2">
    <source>
        <dbReference type="Proteomes" id="UP000193144"/>
    </source>
</evidence>
<keyword evidence="2" id="KW-1185">Reference proteome</keyword>
<comment type="caution">
    <text evidence="1">The sequence shown here is derived from an EMBL/GenBank/DDBJ whole genome shotgun (WGS) entry which is preliminary data.</text>
</comment>
<dbReference type="EMBL" id="MCFA01000303">
    <property type="protein sequence ID" value="ORX94641.1"/>
    <property type="molecule type" value="Genomic_DNA"/>
</dbReference>
<dbReference type="PROSITE" id="PS00290">
    <property type="entry name" value="IG_MHC"/>
    <property type="match status" value="1"/>
</dbReference>
<protein>
    <submittedName>
        <fullName evidence="1">Uncharacterized protein</fullName>
    </submittedName>
</protein>
<evidence type="ECO:0000313" key="1">
    <source>
        <dbReference type="EMBL" id="ORX94641.1"/>
    </source>
</evidence>
<name>A0A1Y1Y9G0_9PLEO</name>
<dbReference type="OrthoDB" id="3946340at2759"/>
<dbReference type="InterPro" id="IPR003006">
    <property type="entry name" value="Ig/MHC_CS"/>
</dbReference>
<dbReference type="AlphaFoldDB" id="A0A1Y1Y9G0"/>
<organism evidence="1 2">
    <name type="scientific">Clohesyomyces aquaticus</name>
    <dbReference type="NCBI Taxonomy" id="1231657"/>
    <lineage>
        <taxon>Eukaryota</taxon>
        <taxon>Fungi</taxon>
        <taxon>Dikarya</taxon>
        <taxon>Ascomycota</taxon>
        <taxon>Pezizomycotina</taxon>
        <taxon>Dothideomycetes</taxon>
        <taxon>Pleosporomycetidae</taxon>
        <taxon>Pleosporales</taxon>
        <taxon>Lindgomycetaceae</taxon>
        <taxon>Clohesyomyces</taxon>
    </lineage>
</organism>
<accession>A0A1Y1Y9G0</accession>
<dbReference type="Proteomes" id="UP000193144">
    <property type="component" value="Unassembled WGS sequence"/>
</dbReference>
<gene>
    <name evidence="1" type="ORF">BCR34DRAFT_629171</name>
</gene>
<reference evidence="1 2" key="1">
    <citation type="submission" date="2016-07" db="EMBL/GenBank/DDBJ databases">
        <title>Pervasive Adenine N6-methylation of Active Genes in Fungi.</title>
        <authorList>
            <consortium name="DOE Joint Genome Institute"/>
            <person name="Mondo S.J."/>
            <person name="Dannebaum R.O."/>
            <person name="Kuo R.C."/>
            <person name="Labutti K."/>
            <person name="Haridas S."/>
            <person name="Kuo A."/>
            <person name="Salamov A."/>
            <person name="Ahrendt S.R."/>
            <person name="Lipzen A."/>
            <person name="Sullivan W."/>
            <person name="Andreopoulos W.B."/>
            <person name="Clum A."/>
            <person name="Lindquist E."/>
            <person name="Daum C."/>
            <person name="Ramamoorthy G.K."/>
            <person name="Gryganskyi A."/>
            <person name="Culley D."/>
            <person name="Magnuson J.K."/>
            <person name="James T.Y."/>
            <person name="O'Malley M.A."/>
            <person name="Stajich J.E."/>
            <person name="Spatafora J.W."/>
            <person name="Visel A."/>
            <person name="Grigoriev I.V."/>
        </authorList>
    </citation>
    <scope>NUCLEOTIDE SEQUENCE [LARGE SCALE GENOMIC DNA]</scope>
    <source>
        <strain evidence="1 2">CBS 115471</strain>
    </source>
</reference>
<sequence>MNLPEVVQSHAGLIPVYYSAHPGGETDRVIRLGPFRRNVFTTTHRAQPADFAEYEWLIRYATPETWYERPGRGLLKHMATLEASGCEPVDILPLHNPRPVSLETPRVWASAALTTPTDDDIYDCSAGHSVDGEYTGACAQCTDEKSDALDATPLLYCLILSTSQASDPFIHGAHFNGRQIYKLVKCGSREAAAAEAFYASGVNGWNVTFSCVLRVGETWEERSGAAERVNELWNLAEDAESESTIRAFY</sequence>
<proteinExistence type="predicted"/>